<evidence type="ECO:0000313" key="2">
    <source>
        <dbReference type="EMBL" id="MPL59017.1"/>
    </source>
</evidence>
<dbReference type="GO" id="GO:0016788">
    <property type="term" value="F:hydrolase activity, acting on ester bonds"/>
    <property type="evidence" value="ECO:0007669"/>
    <property type="project" value="InterPro"/>
</dbReference>
<dbReference type="AlphaFoldDB" id="A0A644SXN0"/>
<gene>
    <name evidence="2" type="primary">ycfH_2</name>
    <name evidence="2" type="ORF">SDC9_04565</name>
</gene>
<dbReference type="PANTHER" id="PTHR46124">
    <property type="entry name" value="D-AMINOACYL-TRNA DEACYLASE"/>
    <property type="match status" value="1"/>
</dbReference>
<dbReference type="PIRSF" id="PIRSF005902">
    <property type="entry name" value="DNase_TatD"/>
    <property type="match status" value="1"/>
</dbReference>
<keyword evidence="2" id="KW-0378">Hydrolase</keyword>
<dbReference type="InterPro" id="IPR032466">
    <property type="entry name" value="Metal_Hydrolase"/>
</dbReference>
<sequence length="303" mass="32596">MTINDKNLAEGEGSGHPAVSAPSSPLTDTHAHLGHIEQRLGPEGLENLLETYRAAWAAAKSEKTPTARLPFIVDIGTRPGDLLPRLDRFGSLPYLRFSAGLWPGREVFADPKACLEQLAADLRHDSCCALGECGLDYFHMEAERERQLALFEAQAALAQARNLPLIVHSRDAFQDSLGVVSTLGGRIPVILHCFSYGPREAEAFLAAGCLLSFAGNLTYRRAEPLSEALRVAAKGKAFLVETDSPYMNPMPGRGKASTPLDIGRTYAYAASALGQELSELVKAVQERSVKIFRPGIEGAGGQG</sequence>
<feature type="region of interest" description="Disordered" evidence="1">
    <location>
        <begin position="1"/>
        <end position="29"/>
    </location>
</feature>
<protein>
    <submittedName>
        <fullName evidence="2">Putative metal-dependent hydrolase YcfH</fullName>
        <ecNumber evidence="2">3.1.-.-</ecNumber>
    </submittedName>
</protein>
<dbReference type="CDD" id="cd01310">
    <property type="entry name" value="TatD_DNAse"/>
    <property type="match status" value="1"/>
</dbReference>
<comment type="caution">
    <text evidence="2">The sequence shown here is derived from an EMBL/GenBank/DDBJ whole genome shotgun (WGS) entry which is preliminary data.</text>
</comment>
<evidence type="ECO:0000256" key="1">
    <source>
        <dbReference type="SAM" id="MobiDB-lite"/>
    </source>
</evidence>
<dbReference type="Gene3D" id="3.20.20.140">
    <property type="entry name" value="Metal-dependent hydrolases"/>
    <property type="match status" value="1"/>
</dbReference>
<dbReference type="SUPFAM" id="SSF51556">
    <property type="entry name" value="Metallo-dependent hydrolases"/>
    <property type="match status" value="1"/>
</dbReference>
<dbReference type="EMBL" id="VSSQ01000008">
    <property type="protein sequence ID" value="MPL59017.1"/>
    <property type="molecule type" value="Genomic_DNA"/>
</dbReference>
<dbReference type="PANTHER" id="PTHR46124:SF2">
    <property type="entry name" value="D-AMINOACYL-TRNA DEACYLASE"/>
    <property type="match status" value="1"/>
</dbReference>
<dbReference type="Pfam" id="PF01026">
    <property type="entry name" value="TatD_DNase"/>
    <property type="match status" value="1"/>
</dbReference>
<proteinExistence type="predicted"/>
<dbReference type="GO" id="GO:0005829">
    <property type="term" value="C:cytosol"/>
    <property type="evidence" value="ECO:0007669"/>
    <property type="project" value="TreeGrafter"/>
</dbReference>
<accession>A0A644SXN0</accession>
<reference evidence="2" key="1">
    <citation type="submission" date="2019-08" db="EMBL/GenBank/DDBJ databases">
        <authorList>
            <person name="Kucharzyk K."/>
            <person name="Murdoch R.W."/>
            <person name="Higgins S."/>
            <person name="Loffler F."/>
        </authorList>
    </citation>
    <scope>NUCLEOTIDE SEQUENCE</scope>
</reference>
<dbReference type="EC" id="3.1.-.-" evidence="2"/>
<dbReference type="InterPro" id="IPR001130">
    <property type="entry name" value="TatD-like"/>
</dbReference>
<name>A0A644SXN0_9ZZZZ</name>
<organism evidence="2">
    <name type="scientific">bioreactor metagenome</name>
    <dbReference type="NCBI Taxonomy" id="1076179"/>
    <lineage>
        <taxon>unclassified sequences</taxon>
        <taxon>metagenomes</taxon>
        <taxon>ecological metagenomes</taxon>
    </lineage>
</organism>